<keyword evidence="3" id="KW-1185">Reference proteome</keyword>
<feature type="compositionally biased region" description="Basic and acidic residues" evidence="1">
    <location>
        <begin position="425"/>
        <end position="443"/>
    </location>
</feature>
<organism evidence="2 3">
    <name type="scientific">Anopheles farauti</name>
    <dbReference type="NCBI Taxonomy" id="69004"/>
    <lineage>
        <taxon>Eukaryota</taxon>
        <taxon>Metazoa</taxon>
        <taxon>Ecdysozoa</taxon>
        <taxon>Arthropoda</taxon>
        <taxon>Hexapoda</taxon>
        <taxon>Insecta</taxon>
        <taxon>Pterygota</taxon>
        <taxon>Neoptera</taxon>
        <taxon>Endopterygota</taxon>
        <taxon>Diptera</taxon>
        <taxon>Nematocera</taxon>
        <taxon>Culicoidea</taxon>
        <taxon>Culicidae</taxon>
        <taxon>Anophelinae</taxon>
        <taxon>Anopheles</taxon>
    </lineage>
</organism>
<feature type="compositionally biased region" description="Basic residues" evidence="1">
    <location>
        <begin position="332"/>
        <end position="348"/>
    </location>
</feature>
<feature type="region of interest" description="Disordered" evidence="1">
    <location>
        <begin position="95"/>
        <end position="163"/>
    </location>
</feature>
<accession>A0A182QM13</accession>
<dbReference type="AlphaFoldDB" id="A0A182QM13"/>
<reference evidence="2" key="2">
    <citation type="submission" date="2020-05" db="UniProtKB">
        <authorList>
            <consortium name="EnsemblMetazoa"/>
        </authorList>
    </citation>
    <scope>IDENTIFICATION</scope>
    <source>
        <strain evidence="2">FAR1</strain>
    </source>
</reference>
<dbReference type="STRING" id="69004.A0A182QM13"/>
<name>A0A182QM13_9DIPT</name>
<feature type="region of interest" description="Disordered" evidence="1">
    <location>
        <begin position="421"/>
        <end position="455"/>
    </location>
</feature>
<dbReference type="Proteomes" id="UP000075886">
    <property type="component" value="Unassembled WGS sequence"/>
</dbReference>
<feature type="region of interest" description="Disordered" evidence="1">
    <location>
        <begin position="324"/>
        <end position="349"/>
    </location>
</feature>
<evidence type="ECO:0000313" key="3">
    <source>
        <dbReference type="Proteomes" id="UP000075886"/>
    </source>
</evidence>
<dbReference type="VEuPathDB" id="VectorBase:AFAF012892"/>
<protein>
    <recommendedName>
        <fullName evidence="4">Monocarboxylate transporter</fullName>
    </recommendedName>
</protein>
<feature type="compositionally biased region" description="Basic residues" evidence="1">
    <location>
        <begin position="125"/>
        <end position="135"/>
    </location>
</feature>
<dbReference type="EnsemblMetazoa" id="AFAF012892-RA">
    <property type="protein sequence ID" value="AFAF012892-PA"/>
    <property type="gene ID" value="AFAF012892"/>
</dbReference>
<sequence>MATEFGAGRDPTDTCEKKKCPKNHNIRLLPARLHVAGCQLNNLLDATGGNGRAHGTVSLPNVLPDRPNNYRIPAPPEMEPLATECEPEPAVGSLVARALPPGRQTKTENRPKTDAHRNCTPRERRPARRPPKRKEKGSGGESKRSTYRRVPQAPAPNIDQSQRASINDQFRMANGATPFPVLEMYIYLNLNAKRPEKPPKHAKIGRQTALEATVIISPLNVNPQDVSVVDATPPRCRNSPLPPVAPKLLPAGCARGGGAGPVARGVRRKAPPPMSFSSNDTLRPLALQRSHSLPHLTNSREDSGVALSASGSCSGLHNLGYGSDGSGTGSGRRLHHRHHHHHHHRHHDLKIPYGARLVADLRQLITLKQHYYPEGGWGWLVTYIGIVVNCIAHGLQLSAGVFLLQTGTHIFPHLTVAAASQTSQDTDRAGTSEDKAQRTKSEPNRVGLDSPRWVH</sequence>
<evidence type="ECO:0000313" key="2">
    <source>
        <dbReference type="EnsemblMetazoa" id="AFAF012892-PA"/>
    </source>
</evidence>
<feature type="compositionally biased region" description="Basic and acidic residues" evidence="1">
    <location>
        <begin position="105"/>
        <end position="124"/>
    </location>
</feature>
<evidence type="ECO:0000256" key="1">
    <source>
        <dbReference type="SAM" id="MobiDB-lite"/>
    </source>
</evidence>
<feature type="region of interest" description="Disordered" evidence="1">
    <location>
        <begin position="260"/>
        <end position="280"/>
    </location>
</feature>
<proteinExistence type="predicted"/>
<reference evidence="3" key="1">
    <citation type="submission" date="2014-01" db="EMBL/GenBank/DDBJ databases">
        <title>The Genome Sequence of Anopheles farauti FAR1 (V2).</title>
        <authorList>
            <consortium name="The Broad Institute Genomics Platform"/>
            <person name="Neafsey D.E."/>
            <person name="Besansky N."/>
            <person name="Howell P."/>
            <person name="Walton C."/>
            <person name="Young S.K."/>
            <person name="Zeng Q."/>
            <person name="Gargeya S."/>
            <person name="Fitzgerald M."/>
            <person name="Haas B."/>
            <person name="Abouelleil A."/>
            <person name="Allen A.W."/>
            <person name="Alvarado L."/>
            <person name="Arachchi H.M."/>
            <person name="Berlin A.M."/>
            <person name="Chapman S.B."/>
            <person name="Gainer-Dewar J."/>
            <person name="Goldberg J."/>
            <person name="Griggs A."/>
            <person name="Gujja S."/>
            <person name="Hansen M."/>
            <person name="Howarth C."/>
            <person name="Imamovic A."/>
            <person name="Ireland A."/>
            <person name="Larimer J."/>
            <person name="McCowan C."/>
            <person name="Murphy C."/>
            <person name="Pearson M."/>
            <person name="Poon T.W."/>
            <person name="Priest M."/>
            <person name="Roberts A."/>
            <person name="Saif S."/>
            <person name="Shea T."/>
            <person name="Sisk P."/>
            <person name="Sykes S."/>
            <person name="Wortman J."/>
            <person name="Nusbaum C."/>
            <person name="Birren B."/>
        </authorList>
    </citation>
    <scope>NUCLEOTIDE SEQUENCE [LARGE SCALE GENOMIC DNA]</scope>
    <source>
        <strain evidence="3">FAR1</strain>
    </source>
</reference>
<evidence type="ECO:0008006" key="4">
    <source>
        <dbReference type="Google" id="ProtNLM"/>
    </source>
</evidence>
<dbReference type="EMBL" id="AXCN02001373">
    <property type="status" value="NOT_ANNOTATED_CDS"/>
    <property type="molecule type" value="Genomic_DNA"/>
</dbReference>